<dbReference type="InterPro" id="IPR055469">
    <property type="entry name" value="DUF7041"/>
</dbReference>
<evidence type="ECO:0000313" key="2">
    <source>
        <dbReference type="EMBL" id="PCG64361.1"/>
    </source>
</evidence>
<accession>A0A2A4IXB7</accession>
<evidence type="ECO:0000259" key="1">
    <source>
        <dbReference type="Pfam" id="PF23055"/>
    </source>
</evidence>
<dbReference type="STRING" id="7102.A0A2A4IXB7"/>
<dbReference type="AlphaFoldDB" id="A0A2A4IXB7"/>
<dbReference type="Pfam" id="PF23055">
    <property type="entry name" value="DUF7041"/>
    <property type="match status" value="1"/>
</dbReference>
<proteinExistence type="predicted"/>
<sequence>MATGDDNATHLEPTSEELAPFPTIAETIFANTVTMPPFWPDMPAVWFATLEAIFRNHQITREDTKYFFIVGQLDLKTATEVEDIIMEKPKEQPYLKLKQALISRFTETDMNKIRFRLETEKIDGRKPSLFLRRLKVLAGASFPEEELKNIWLKSIPPERRIYLFCRPMSLDEMGEAADKIYDIL</sequence>
<organism evidence="2">
    <name type="scientific">Heliothis virescens</name>
    <name type="common">Tobacco budworm moth</name>
    <dbReference type="NCBI Taxonomy" id="7102"/>
    <lineage>
        <taxon>Eukaryota</taxon>
        <taxon>Metazoa</taxon>
        <taxon>Ecdysozoa</taxon>
        <taxon>Arthropoda</taxon>
        <taxon>Hexapoda</taxon>
        <taxon>Insecta</taxon>
        <taxon>Pterygota</taxon>
        <taxon>Neoptera</taxon>
        <taxon>Endopterygota</taxon>
        <taxon>Lepidoptera</taxon>
        <taxon>Glossata</taxon>
        <taxon>Ditrysia</taxon>
        <taxon>Noctuoidea</taxon>
        <taxon>Noctuidae</taxon>
        <taxon>Heliothinae</taxon>
        <taxon>Heliothis</taxon>
    </lineage>
</organism>
<feature type="domain" description="DUF7041" evidence="1">
    <location>
        <begin position="35"/>
        <end position="116"/>
    </location>
</feature>
<dbReference type="PANTHER" id="PTHR33327">
    <property type="entry name" value="ENDONUCLEASE"/>
    <property type="match status" value="1"/>
</dbReference>
<reference evidence="2" key="1">
    <citation type="submission" date="2017-09" db="EMBL/GenBank/DDBJ databases">
        <title>Contemporary evolution of a Lepidopteran species, Heliothis virescens, in response to modern agricultural practices.</title>
        <authorList>
            <person name="Fritz M.L."/>
            <person name="Deyonke A.M."/>
            <person name="Papanicolaou A."/>
            <person name="Micinski S."/>
            <person name="Westbrook J."/>
            <person name="Gould F."/>
        </authorList>
    </citation>
    <scope>NUCLEOTIDE SEQUENCE [LARGE SCALE GENOMIC DNA]</scope>
    <source>
        <strain evidence="2">HvINT-</strain>
        <tissue evidence="2">Whole body</tissue>
    </source>
</reference>
<protein>
    <recommendedName>
        <fullName evidence="1">DUF7041 domain-containing protein</fullName>
    </recommendedName>
</protein>
<dbReference type="EMBL" id="NWSH01005199">
    <property type="protein sequence ID" value="PCG64361.1"/>
    <property type="molecule type" value="Genomic_DNA"/>
</dbReference>
<gene>
    <name evidence="2" type="ORF">B5V51_10776</name>
</gene>
<comment type="caution">
    <text evidence="2">The sequence shown here is derived from an EMBL/GenBank/DDBJ whole genome shotgun (WGS) entry which is preliminary data.</text>
</comment>
<dbReference type="PANTHER" id="PTHR33327:SF3">
    <property type="entry name" value="RNA-DIRECTED DNA POLYMERASE"/>
    <property type="match status" value="1"/>
</dbReference>
<name>A0A2A4IXB7_HELVI</name>